<protein>
    <submittedName>
        <fullName evidence="2">Uncharacterized protein</fullName>
    </submittedName>
</protein>
<evidence type="ECO:0000256" key="1">
    <source>
        <dbReference type="SAM" id="MobiDB-lite"/>
    </source>
</evidence>
<dbReference type="Proteomes" id="UP000593758">
    <property type="component" value="Chromosome"/>
</dbReference>
<feature type="region of interest" description="Disordered" evidence="1">
    <location>
        <begin position="1"/>
        <end position="31"/>
    </location>
</feature>
<accession>A0A7M1SQ42</accession>
<dbReference type="RefSeq" id="WP_193495259.1">
    <property type="nucleotide sequence ID" value="NZ_CP063169.1"/>
</dbReference>
<dbReference type="KEGG" id="halt:IM660_10345"/>
<reference evidence="2 3" key="1">
    <citation type="submission" date="2020-10" db="EMBL/GenBank/DDBJ databases">
        <title>Haloactinobacterium sp. RN3S43, a bacterium isolated from saline soil.</title>
        <authorList>
            <person name="Sun J.-Q."/>
        </authorList>
    </citation>
    <scope>NUCLEOTIDE SEQUENCE [LARGE SCALE GENOMIC DNA]</scope>
    <source>
        <strain evidence="2 3">RN3S43</strain>
    </source>
</reference>
<sequence>MSNAKKSRPPVVDEHGIEHRHGCPTGTWEAEGRGTRSHQLLRCTECGAVRLAIRAGAIR</sequence>
<organism evidence="2 3">
    <name type="scientific">Ruania alkalisoli</name>
    <dbReference type="NCBI Taxonomy" id="2779775"/>
    <lineage>
        <taxon>Bacteria</taxon>
        <taxon>Bacillati</taxon>
        <taxon>Actinomycetota</taxon>
        <taxon>Actinomycetes</taxon>
        <taxon>Micrococcales</taxon>
        <taxon>Ruaniaceae</taxon>
        <taxon>Ruania</taxon>
    </lineage>
</organism>
<proteinExistence type="predicted"/>
<dbReference type="EMBL" id="CP063169">
    <property type="protein sequence ID" value="QOR69134.1"/>
    <property type="molecule type" value="Genomic_DNA"/>
</dbReference>
<gene>
    <name evidence="2" type="ORF">IM660_10345</name>
</gene>
<name>A0A7M1SQ42_9MICO</name>
<dbReference type="AlphaFoldDB" id="A0A7M1SQ42"/>
<evidence type="ECO:0000313" key="3">
    <source>
        <dbReference type="Proteomes" id="UP000593758"/>
    </source>
</evidence>
<evidence type="ECO:0000313" key="2">
    <source>
        <dbReference type="EMBL" id="QOR69134.1"/>
    </source>
</evidence>
<keyword evidence="3" id="KW-1185">Reference proteome</keyword>
<feature type="compositionally biased region" description="Basic and acidic residues" evidence="1">
    <location>
        <begin position="11"/>
        <end position="21"/>
    </location>
</feature>